<sequence>MKILVFLSVILIFFSFGFYFYYKTKQFRTSLPIRKKWYASMASIALGSFVLFFGINQLLLFQTVVTYIIAGIFIILGAGLIVYNSKAAKHYRSFLDEEARLNK</sequence>
<name>A0A2P8GMP6_9BACL</name>
<keyword evidence="1" id="KW-1133">Transmembrane helix</keyword>
<feature type="transmembrane region" description="Helical" evidence="1">
    <location>
        <begin position="6"/>
        <end position="22"/>
    </location>
</feature>
<protein>
    <submittedName>
        <fullName evidence="2">YtpI-like protein</fullName>
    </submittedName>
</protein>
<dbReference type="Proteomes" id="UP000242682">
    <property type="component" value="Unassembled WGS sequence"/>
</dbReference>
<keyword evidence="1" id="KW-0472">Membrane</keyword>
<feature type="transmembrane region" description="Helical" evidence="1">
    <location>
        <begin position="37"/>
        <end position="58"/>
    </location>
</feature>
<evidence type="ECO:0000313" key="2">
    <source>
        <dbReference type="EMBL" id="PSL35243.1"/>
    </source>
</evidence>
<evidence type="ECO:0000313" key="3">
    <source>
        <dbReference type="Proteomes" id="UP000242682"/>
    </source>
</evidence>
<dbReference type="Pfam" id="PF14007">
    <property type="entry name" value="YtpI"/>
    <property type="match status" value="1"/>
</dbReference>
<feature type="transmembrane region" description="Helical" evidence="1">
    <location>
        <begin position="64"/>
        <end position="83"/>
    </location>
</feature>
<accession>A0A2P8GMP6</accession>
<dbReference type="AlphaFoldDB" id="A0A2P8GMP6"/>
<evidence type="ECO:0000256" key="1">
    <source>
        <dbReference type="SAM" id="Phobius"/>
    </source>
</evidence>
<dbReference type="EMBL" id="PYAT01000008">
    <property type="protein sequence ID" value="PSL35243.1"/>
    <property type="molecule type" value="Genomic_DNA"/>
</dbReference>
<gene>
    <name evidence="2" type="ORF">B0H99_108150</name>
</gene>
<comment type="caution">
    <text evidence="2">The sequence shown here is derived from an EMBL/GenBank/DDBJ whole genome shotgun (WGS) entry which is preliminary data.</text>
</comment>
<reference evidence="2 3" key="1">
    <citation type="submission" date="2018-03" db="EMBL/GenBank/DDBJ databases">
        <title>Genomic Encyclopedia of Type Strains, Phase III (KMG-III): the genomes of soil and plant-associated and newly described type strains.</title>
        <authorList>
            <person name="Whitman W."/>
        </authorList>
    </citation>
    <scope>NUCLEOTIDE SEQUENCE [LARGE SCALE GENOMIC DNA]</scope>
    <source>
        <strain evidence="2 3">CGMCC 1.12259</strain>
    </source>
</reference>
<dbReference type="RefSeq" id="WP_425440385.1">
    <property type="nucleotide sequence ID" value="NZ_PYAT01000008.1"/>
</dbReference>
<keyword evidence="3" id="KW-1185">Reference proteome</keyword>
<keyword evidence="1" id="KW-0812">Transmembrane</keyword>
<proteinExistence type="predicted"/>
<dbReference type="InterPro" id="IPR025618">
    <property type="entry name" value="YtpI"/>
</dbReference>
<organism evidence="2 3">
    <name type="scientific">Planomicrobium soli</name>
    <dbReference type="NCBI Taxonomy" id="1176648"/>
    <lineage>
        <taxon>Bacteria</taxon>
        <taxon>Bacillati</taxon>
        <taxon>Bacillota</taxon>
        <taxon>Bacilli</taxon>
        <taxon>Bacillales</taxon>
        <taxon>Caryophanaceae</taxon>
        <taxon>Planomicrobium</taxon>
    </lineage>
</organism>